<dbReference type="SUPFAM" id="SSF48452">
    <property type="entry name" value="TPR-like"/>
    <property type="match status" value="1"/>
</dbReference>
<organism evidence="2">
    <name type="scientific">Flavobacterium sp. CFS9</name>
    <dbReference type="NCBI Taxonomy" id="3143118"/>
    <lineage>
        <taxon>Bacteria</taxon>
        <taxon>Pseudomonadati</taxon>
        <taxon>Bacteroidota</taxon>
        <taxon>Flavobacteriia</taxon>
        <taxon>Flavobacteriales</taxon>
        <taxon>Flavobacteriaceae</taxon>
        <taxon>Flavobacterium</taxon>
    </lineage>
</organism>
<dbReference type="InterPro" id="IPR011990">
    <property type="entry name" value="TPR-like_helical_dom_sf"/>
</dbReference>
<dbReference type="InterPro" id="IPR019734">
    <property type="entry name" value="TPR_rpt"/>
</dbReference>
<evidence type="ECO:0000256" key="1">
    <source>
        <dbReference type="PROSITE-ProRule" id="PRU00339"/>
    </source>
</evidence>
<protein>
    <recommendedName>
        <fullName evidence="3">Tetratricopeptide repeat-containing protein</fullName>
    </recommendedName>
</protein>
<dbReference type="Pfam" id="PF13181">
    <property type="entry name" value="TPR_8"/>
    <property type="match status" value="1"/>
</dbReference>
<dbReference type="Gene3D" id="1.25.40.10">
    <property type="entry name" value="Tetratricopeptide repeat domain"/>
    <property type="match status" value="1"/>
</dbReference>
<dbReference type="PROSITE" id="PS50005">
    <property type="entry name" value="TPR"/>
    <property type="match status" value="1"/>
</dbReference>
<feature type="repeat" description="TPR" evidence="1">
    <location>
        <begin position="219"/>
        <end position="252"/>
    </location>
</feature>
<dbReference type="EMBL" id="AP031573">
    <property type="protein sequence ID" value="BFM44403.1"/>
    <property type="molecule type" value="Genomic_DNA"/>
</dbReference>
<evidence type="ECO:0008006" key="3">
    <source>
        <dbReference type="Google" id="ProtNLM"/>
    </source>
</evidence>
<reference evidence="2" key="1">
    <citation type="submission" date="2024-05" db="EMBL/GenBank/DDBJ databases">
        <title>Whole-Genome Sequence of CFS9, a Potential Fish Probiotic Isolated from the Body Surface of Silurus asotus.</title>
        <authorList>
            <person name="Kojima M."/>
            <person name="Tobioka K."/>
            <person name="Yokota K."/>
            <person name="Nakatani H."/>
            <person name="Hori K."/>
            <person name="Tamaru Y."/>
            <person name="Okazaki F."/>
        </authorList>
    </citation>
    <scope>NUCLEOTIDE SEQUENCE</scope>
    <source>
        <strain evidence="2">CFS9</strain>
    </source>
</reference>
<sequence>MISIGAFAQKEELKEAQSYYAKGKNQEALAVLKKIEYQILNAPDEVKTDYFFTKGNVYKDLATKNVDAASNFALASAAYQDVLLYENESRNYKYAFKASSALKEMKSKLVDGAYNDYKIGKFKESADKSYEVYLFDKKDTLNLFNAASSSLAGKDYSAAIKYFEELRKINYSGKGMVFYATNKKTKQEEVFISMSARESSINEGLYEKPRNFNPPSKKEEILVSLGFSYLERNDFRNAEKYYEDGLKINQDCLTCCLNLAYVKVQFRKEIQDQMSSLGTTASEMKQFDKLDAQKDEVVKSAIPYLKKALVIEPKNENAVKSLLGIYRSLNMTKEYNALKGSM</sequence>
<name>A0AAT9H4H9_9FLAO</name>
<dbReference type="AlphaFoldDB" id="A0AAT9H4H9"/>
<keyword evidence="1" id="KW-0802">TPR repeat</keyword>
<evidence type="ECO:0000313" key="2">
    <source>
        <dbReference type="EMBL" id="BFM44403.1"/>
    </source>
</evidence>
<proteinExistence type="predicted"/>
<accession>A0AAT9H4H9</accession>
<gene>
    <name evidence="2" type="ORF">CFS9_30440</name>
</gene>